<evidence type="ECO:0000313" key="3">
    <source>
        <dbReference type="Proteomes" id="UP001597237"/>
    </source>
</evidence>
<reference evidence="3" key="1">
    <citation type="journal article" date="2019" name="Int. J. Syst. Evol. Microbiol.">
        <title>The Global Catalogue of Microorganisms (GCM) 10K type strain sequencing project: providing services to taxonomists for standard genome sequencing and annotation.</title>
        <authorList>
            <consortium name="The Broad Institute Genomics Platform"/>
            <consortium name="The Broad Institute Genome Sequencing Center for Infectious Disease"/>
            <person name="Wu L."/>
            <person name="Ma J."/>
        </authorList>
    </citation>
    <scope>NUCLEOTIDE SEQUENCE [LARGE SCALE GENOMIC DNA]</scope>
    <source>
        <strain evidence="3">DFY28</strain>
    </source>
</reference>
<organism evidence="2 3">
    <name type="scientific">Phenylobacterium terrae</name>
    <dbReference type="NCBI Taxonomy" id="2665495"/>
    <lineage>
        <taxon>Bacteria</taxon>
        <taxon>Pseudomonadati</taxon>
        <taxon>Pseudomonadota</taxon>
        <taxon>Alphaproteobacteria</taxon>
        <taxon>Caulobacterales</taxon>
        <taxon>Caulobacteraceae</taxon>
        <taxon>Phenylobacterium</taxon>
    </lineage>
</organism>
<feature type="compositionally biased region" description="Pro residues" evidence="1">
    <location>
        <begin position="164"/>
        <end position="173"/>
    </location>
</feature>
<evidence type="ECO:0000256" key="1">
    <source>
        <dbReference type="SAM" id="MobiDB-lite"/>
    </source>
</evidence>
<comment type="caution">
    <text evidence="2">The sequence shown here is derived from an EMBL/GenBank/DDBJ whole genome shotgun (WGS) entry which is preliminary data.</text>
</comment>
<dbReference type="EMBL" id="JBHUEY010000001">
    <property type="protein sequence ID" value="MFD1781848.1"/>
    <property type="molecule type" value="Genomic_DNA"/>
</dbReference>
<accession>A0ABW4MVR2</accession>
<evidence type="ECO:0000313" key="2">
    <source>
        <dbReference type="EMBL" id="MFD1781848.1"/>
    </source>
</evidence>
<dbReference type="Proteomes" id="UP001597237">
    <property type="component" value="Unassembled WGS sequence"/>
</dbReference>
<name>A0ABW4MVR2_9CAUL</name>
<protein>
    <submittedName>
        <fullName evidence="2">Uncharacterized protein</fullName>
    </submittedName>
</protein>
<proteinExistence type="predicted"/>
<feature type="region of interest" description="Disordered" evidence="1">
    <location>
        <begin position="154"/>
        <end position="176"/>
    </location>
</feature>
<dbReference type="RefSeq" id="WP_377355023.1">
    <property type="nucleotide sequence ID" value="NZ_JBHUEY010000001.1"/>
</dbReference>
<sequence>MALTDHLVLPLPERPGARPAPVGMNLLVHEFLNGLPGRLPLGGDLALVLSAPTGAMKVWLDLPPSTIVYDAGREAVSTPPDAPAARPEPVPFRLYLISGPALVGAAPLRLGRRTLLPEAGTPLLELVLLDAVITAGAVRGLPLSGSRLRLAWRRPGTAAGDPPRSAPPPPARPRPAVARRLSLEDARFRALGEPPP</sequence>
<keyword evidence="3" id="KW-1185">Reference proteome</keyword>
<gene>
    <name evidence="2" type="ORF">ACFSC0_00445</name>
</gene>